<keyword evidence="2" id="KW-0472">Membrane</keyword>
<evidence type="ECO:0000256" key="2">
    <source>
        <dbReference type="SAM" id="Phobius"/>
    </source>
</evidence>
<protein>
    <submittedName>
        <fullName evidence="3">7403_t:CDS:1</fullName>
    </submittedName>
</protein>
<keyword evidence="4" id="KW-1185">Reference proteome</keyword>
<evidence type="ECO:0000256" key="1">
    <source>
        <dbReference type="SAM" id="MobiDB-lite"/>
    </source>
</evidence>
<name>A0A9N9H2Y4_9GLOM</name>
<feature type="non-terminal residue" evidence="3">
    <location>
        <position position="72"/>
    </location>
</feature>
<proteinExistence type="predicted"/>
<feature type="region of interest" description="Disordered" evidence="1">
    <location>
        <begin position="1"/>
        <end position="28"/>
    </location>
</feature>
<comment type="caution">
    <text evidence="3">The sequence shown here is derived from an EMBL/GenBank/DDBJ whole genome shotgun (WGS) entry which is preliminary data.</text>
</comment>
<feature type="transmembrane region" description="Helical" evidence="2">
    <location>
        <begin position="39"/>
        <end position="62"/>
    </location>
</feature>
<keyword evidence="2" id="KW-1133">Transmembrane helix</keyword>
<evidence type="ECO:0000313" key="3">
    <source>
        <dbReference type="EMBL" id="CAG8649159.1"/>
    </source>
</evidence>
<dbReference type="OrthoDB" id="2157498at2759"/>
<dbReference type="Proteomes" id="UP000789572">
    <property type="component" value="Unassembled WGS sequence"/>
</dbReference>
<reference evidence="3" key="1">
    <citation type="submission" date="2021-06" db="EMBL/GenBank/DDBJ databases">
        <authorList>
            <person name="Kallberg Y."/>
            <person name="Tangrot J."/>
            <person name="Rosling A."/>
        </authorList>
    </citation>
    <scope>NUCLEOTIDE SEQUENCE</scope>
    <source>
        <strain evidence="3">IA702</strain>
    </source>
</reference>
<keyword evidence="2" id="KW-0812">Transmembrane</keyword>
<organism evidence="3 4">
    <name type="scientific">Paraglomus occultum</name>
    <dbReference type="NCBI Taxonomy" id="144539"/>
    <lineage>
        <taxon>Eukaryota</taxon>
        <taxon>Fungi</taxon>
        <taxon>Fungi incertae sedis</taxon>
        <taxon>Mucoromycota</taxon>
        <taxon>Glomeromycotina</taxon>
        <taxon>Glomeromycetes</taxon>
        <taxon>Paraglomerales</taxon>
        <taxon>Paraglomeraceae</taxon>
        <taxon>Paraglomus</taxon>
    </lineage>
</organism>
<dbReference type="EMBL" id="CAJVPJ010004163">
    <property type="protein sequence ID" value="CAG8649159.1"/>
    <property type="molecule type" value="Genomic_DNA"/>
</dbReference>
<sequence length="72" mass="7989">MSTASSSFPNLDTPDRSHTPDYTRKTTRHLSQFDPDTTALWGLVLLLGTYIVFVVSMYAIVVSKLVPETGNK</sequence>
<evidence type="ECO:0000313" key="4">
    <source>
        <dbReference type="Proteomes" id="UP000789572"/>
    </source>
</evidence>
<feature type="compositionally biased region" description="Polar residues" evidence="1">
    <location>
        <begin position="1"/>
        <end position="10"/>
    </location>
</feature>
<gene>
    <name evidence="3" type="ORF">POCULU_LOCUS9854</name>
</gene>
<dbReference type="AlphaFoldDB" id="A0A9N9H2Y4"/>
<feature type="compositionally biased region" description="Basic and acidic residues" evidence="1">
    <location>
        <begin position="13"/>
        <end position="24"/>
    </location>
</feature>
<accession>A0A9N9H2Y4</accession>